<dbReference type="CDD" id="cd09917">
    <property type="entry name" value="F-box_SF"/>
    <property type="match status" value="1"/>
</dbReference>
<keyword evidence="3" id="KW-1185">Reference proteome</keyword>
<dbReference type="EMBL" id="ML977520">
    <property type="protein sequence ID" value="KAF2124175.1"/>
    <property type="molecule type" value="Genomic_DNA"/>
</dbReference>
<organism evidence="2 3">
    <name type="scientific">Dothidotthia symphoricarpi CBS 119687</name>
    <dbReference type="NCBI Taxonomy" id="1392245"/>
    <lineage>
        <taxon>Eukaryota</taxon>
        <taxon>Fungi</taxon>
        <taxon>Dikarya</taxon>
        <taxon>Ascomycota</taxon>
        <taxon>Pezizomycotina</taxon>
        <taxon>Dothideomycetes</taxon>
        <taxon>Pleosporomycetidae</taxon>
        <taxon>Pleosporales</taxon>
        <taxon>Dothidotthiaceae</taxon>
        <taxon>Dothidotthia</taxon>
    </lineage>
</organism>
<protein>
    <recommendedName>
        <fullName evidence="1">F-box domain-containing protein</fullName>
    </recommendedName>
</protein>
<evidence type="ECO:0000313" key="2">
    <source>
        <dbReference type="EMBL" id="KAF2124175.1"/>
    </source>
</evidence>
<dbReference type="InterPro" id="IPR001810">
    <property type="entry name" value="F-box_dom"/>
</dbReference>
<dbReference type="OrthoDB" id="5279008at2759"/>
<accession>A0A6A5ZYT2</accession>
<dbReference type="Proteomes" id="UP000799771">
    <property type="component" value="Unassembled WGS sequence"/>
</dbReference>
<gene>
    <name evidence="2" type="ORF">P153DRAFT_350970</name>
</gene>
<dbReference type="RefSeq" id="XP_033518568.1">
    <property type="nucleotide sequence ID" value="XM_033666311.1"/>
</dbReference>
<sequence>MPELPCRILDLPSELVEEICSHLDDQALLEVRYVCHALKNLSTFMFGTCFFQCLTAILHPRSLTNLLEIASHPTLSRFVHIITISGERIGHTMNLSGHENEDVLHDLQTSMEESGMDRMILTEVFRKLSLTCVRIDEESFYYARYGFDAVLCGRKHFIAGNDGPNSRPRSDSNRAFDVVFTSLKNAGVQNNIRIQLAINTNGERPYRTSYFDPSSEDWNSEFAANVEVIDLCTDMKSSWLPDLLHSTHNLEHLAVKGTPATLQLSHPTHGLFTWPKFHTLKVDNTVLDTTTFVHFLGAHLATLSSLQLEFAYLTTGTWQDPFCVIKKMAKLNNLYMHFLHEELATPDSKGPFDLFDSDKEPGISEAYIFNDADVVSAVSTILSDFRSVFFKDSPYRAFVVDLRLAYAVVGGRVELHEGKWRAKAREREVSLVGPSGPLPTQKDLGA</sequence>
<dbReference type="GeneID" id="54406743"/>
<dbReference type="SUPFAM" id="SSF81383">
    <property type="entry name" value="F-box domain"/>
    <property type="match status" value="1"/>
</dbReference>
<dbReference type="PROSITE" id="PS50181">
    <property type="entry name" value="FBOX"/>
    <property type="match status" value="1"/>
</dbReference>
<feature type="domain" description="F-box" evidence="1">
    <location>
        <begin position="5"/>
        <end position="54"/>
    </location>
</feature>
<evidence type="ECO:0000313" key="3">
    <source>
        <dbReference type="Proteomes" id="UP000799771"/>
    </source>
</evidence>
<evidence type="ECO:0000259" key="1">
    <source>
        <dbReference type="PROSITE" id="PS50181"/>
    </source>
</evidence>
<name>A0A6A5ZYT2_9PLEO</name>
<dbReference type="AlphaFoldDB" id="A0A6A5ZYT2"/>
<dbReference type="Pfam" id="PF00646">
    <property type="entry name" value="F-box"/>
    <property type="match status" value="1"/>
</dbReference>
<reference evidence="2" key="1">
    <citation type="journal article" date="2020" name="Stud. Mycol.">
        <title>101 Dothideomycetes genomes: a test case for predicting lifestyles and emergence of pathogens.</title>
        <authorList>
            <person name="Haridas S."/>
            <person name="Albert R."/>
            <person name="Binder M."/>
            <person name="Bloem J."/>
            <person name="Labutti K."/>
            <person name="Salamov A."/>
            <person name="Andreopoulos B."/>
            <person name="Baker S."/>
            <person name="Barry K."/>
            <person name="Bills G."/>
            <person name="Bluhm B."/>
            <person name="Cannon C."/>
            <person name="Castanera R."/>
            <person name="Culley D."/>
            <person name="Daum C."/>
            <person name="Ezra D."/>
            <person name="Gonzalez J."/>
            <person name="Henrissat B."/>
            <person name="Kuo A."/>
            <person name="Liang C."/>
            <person name="Lipzen A."/>
            <person name="Lutzoni F."/>
            <person name="Magnuson J."/>
            <person name="Mondo S."/>
            <person name="Nolan M."/>
            <person name="Ohm R."/>
            <person name="Pangilinan J."/>
            <person name="Park H.-J."/>
            <person name="Ramirez L."/>
            <person name="Alfaro M."/>
            <person name="Sun H."/>
            <person name="Tritt A."/>
            <person name="Yoshinaga Y."/>
            <person name="Zwiers L.-H."/>
            <person name="Turgeon B."/>
            <person name="Goodwin S."/>
            <person name="Spatafora J."/>
            <person name="Crous P."/>
            <person name="Grigoriev I."/>
        </authorList>
    </citation>
    <scope>NUCLEOTIDE SEQUENCE</scope>
    <source>
        <strain evidence="2">CBS 119687</strain>
    </source>
</reference>
<proteinExistence type="predicted"/>
<dbReference type="InterPro" id="IPR036047">
    <property type="entry name" value="F-box-like_dom_sf"/>
</dbReference>